<feature type="domain" description="Integrase catalytic" evidence="2">
    <location>
        <begin position="349"/>
        <end position="518"/>
    </location>
</feature>
<reference evidence="3 4" key="1">
    <citation type="submission" date="2023-03" db="EMBL/GenBank/DDBJ databases">
        <title>WGS of Gossypium arboreum.</title>
        <authorList>
            <person name="Yu D."/>
        </authorList>
    </citation>
    <scope>NUCLEOTIDE SEQUENCE [LARGE SCALE GENOMIC DNA]</scope>
    <source>
        <tissue evidence="3">Leaf</tissue>
    </source>
</reference>
<gene>
    <name evidence="3" type="ORF">PVK06_012101</name>
</gene>
<dbReference type="Gene3D" id="3.30.420.10">
    <property type="entry name" value="Ribonuclease H-like superfamily/Ribonuclease H"/>
    <property type="match status" value="1"/>
</dbReference>
<name>A0ABR0QBR1_GOSAR</name>
<evidence type="ECO:0000313" key="3">
    <source>
        <dbReference type="EMBL" id="KAK5836318.1"/>
    </source>
</evidence>
<dbReference type="InterPro" id="IPR039537">
    <property type="entry name" value="Retrotran_Ty1/copia-like"/>
</dbReference>
<accession>A0ABR0QBR1</accession>
<dbReference type="PANTHER" id="PTHR42648">
    <property type="entry name" value="TRANSPOSASE, PUTATIVE-RELATED"/>
    <property type="match status" value="1"/>
</dbReference>
<dbReference type="EMBL" id="JARKNE010000004">
    <property type="protein sequence ID" value="KAK5836318.1"/>
    <property type="molecule type" value="Genomic_DNA"/>
</dbReference>
<dbReference type="SUPFAM" id="SSF53098">
    <property type="entry name" value="Ribonuclease H-like"/>
    <property type="match status" value="1"/>
</dbReference>
<dbReference type="InterPro" id="IPR012337">
    <property type="entry name" value="RNaseH-like_sf"/>
</dbReference>
<keyword evidence="4" id="KW-1185">Reference proteome</keyword>
<dbReference type="InterPro" id="IPR036397">
    <property type="entry name" value="RNaseH_sf"/>
</dbReference>
<sequence length="538" mass="59226">MVSGVKFSRIRYELYSIKKETEKVEIVLDGLPSNFVRVITLASFSFEPLPFQRLVDFLLEFESRQSRAATETPFHANLVASAPVPLVTDSVRGGCSFSSLTRGRGFRTRLQCQICGRFGRTVQRCYYRFESDYGGLSASTPAVSDHAGSGLRDEGFNGGCYAMALTDVSSGATWRGQSSHISHTFATAKMPRLSTLSNVAYYGQKDVIAYDGTGPHSACAAHHLGSQVLCEMEGSFRRELPHAPGQPFGPNIGAHGPSSGPFTHGHGYGPYTRPSPSTPIVGQHIEPSANVVGLETDRYFSAQNTGIGVPWQTKPKTRVHDVNASPCVGLPRIPNFNASDYLNTSGSNVNTIQYGSHFESEDLPVPVGRVACGVNLYYVSFIDMRSRFTWVYLIQRKFQVVDCFIQFQNMVKTQFGKDIKSFQSDWGGEYRAFTSVLANLGILHHLSCPHTFEQNRVAERIHRHIVDTGLTLLAHANLPMTYWGYAFCSAVHLISCLTTPILKDNSEYVPTYVPLVRPTVSHPFATVGSLTSVQVPTP</sequence>
<evidence type="ECO:0000313" key="4">
    <source>
        <dbReference type="Proteomes" id="UP001358586"/>
    </source>
</evidence>
<comment type="caution">
    <text evidence="3">The sequence shown here is derived from an EMBL/GenBank/DDBJ whole genome shotgun (WGS) entry which is preliminary data.</text>
</comment>
<dbReference type="PROSITE" id="PS50994">
    <property type="entry name" value="INTEGRASE"/>
    <property type="match status" value="1"/>
</dbReference>
<evidence type="ECO:0000259" key="2">
    <source>
        <dbReference type="PROSITE" id="PS50994"/>
    </source>
</evidence>
<feature type="region of interest" description="Disordered" evidence="1">
    <location>
        <begin position="242"/>
        <end position="263"/>
    </location>
</feature>
<protein>
    <recommendedName>
        <fullName evidence="2">Integrase catalytic domain-containing protein</fullName>
    </recommendedName>
</protein>
<dbReference type="Proteomes" id="UP001358586">
    <property type="component" value="Chromosome 4"/>
</dbReference>
<dbReference type="PANTHER" id="PTHR42648:SF26">
    <property type="entry name" value="INTEGRASE CATALYTIC DOMAIN-CONTAINING PROTEIN"/>
    <property type="match status" value="1"/>
</dbReference>
<evidence type="ECO:0000256" key="1">
    <source>
        <dbReference type="SAM" id="MobiDB-lite"/>
    </source>
</evidence>
<organism evidence="3 4">
    <name type="scientific">Gossypium arboreum</name>
    <name type="common">Tree cotton</name>
    <name type="synonym">Gossypium nanking</name>
    <dbReference type="NCBI Taxonomy" id="29729"/>
    <lineage>
        <taxon>Eukaryota</taxon>
        <taxon>Viridiplantae</taxon>
        <taxon>Streptophyta</taxon>
        <taxon>Embryophyta</taxon>
        <taxon>Tracheophyta</taxon>
        <taxon>Spermatophyta</taxon>
        <taxon>Magnoliopsida</taxon>
        <taxon>eudicotyledons</taxon>
        <taxon>Gunneridae</taxon>
        <taxon>Pentapetalae</taxon>
        <taxon>rosids</taxon>
        <taxon>malvids</taxon>
        <taxon>Malvales</taxon>
        <taxon>Malvaceae</taxon>
        <taxon>Malvoideae</taxon>
        <taxon>Gossypium</taxon>
    </lineage>
</organism>
<dbReference type="InterPro" id="IPR001584">
    <property type="entry name" value="Integrase_cat-core"/>
</dbReference>
<proteinExistence type="predicted"/>